<organism evidence="5 6">
    <name type="scientific">Escovopsis weberi</name>
    <dbReference type="NCBI Taxonomy" id="150374"/>
    <lineage>
        <taxon>Eukaryota</taxon>
        <taxon>Fungi</taxon>
        <taxon>Dikarya</taxon>
        <taxon>Ascomycota</taxon>
        <taxon>Pezizomycotina</taxon>
        <taxon>Sordariomycetes</taxon>
        <taxon>Hypocreomycetidae</taxon>
        <taxon>Hypocreales</taxon>
        <taxon>Hypocreaceae</taxon>
        <taxon>Escovopsis</taxon>
    </lineage>
</organism>
<feature type="compositionally biased region" description="Polar residues" evidence="4">
    <location>
        <begin position="465"/>
        <end position="475"/>
    </location>
</feature>
<dbReference type="AlphaFoldDB" id="A0A0N0RTA8"/>
<evidence type="ECO:0000313" key="6">
    <source>
        <dbReference type="Proteomes" id="UP000053831"/>
    </source>
</evidence>
<keyword evidence="6" id="KW-1185">Reference proteome</keyword>
<feature type="compositionally biased region" description="Acidic residues" evidence="4">
    <location>
        <begin position="370"/>
        <end position="380"/>
    </location>
</feature>
<name>A0A0N0RTA8_ESCWE</name>
<reference evidence="5 6" key="1">
    <citation type="submission" date="2015-07" db="EMBL/GenBank/DDBJ databases">
        <title>The genome of the fungus Escovopsis weberi, a specialized disease agent of ant agriculture.</title>
        <authorList>
            <person name="de Man T.J."/>
            <person name="Stajich J.E."/>
            <person name="Kubicek C.P."/>
            <person name="Chenthamara K."/>
            <person name="Atanasova L."/>
            <person name="Druzhinina I.S."/>
            <person name="Birnbaum S."/>
            <person name="Barribeau S.M."/>
            <person name="Teiling C."/>
            <person name="Suen G."/>
            <person name="Currie C."/>
            <person name="Gerardo N.M."/>
        </authorList>
    </citation>
    <scope>NUCLEOTIDE SEQUENCE [LARGE SCALE GENOMIC DNA]</scope>
</reference>
<feature type="region of interest" description="Disordered" evidence="4">
    <location>
        <begin position="452"/>
        <end position="484"/>
    </location>
</feature>
<evidence type="ECO:0000256" key="3">
    <source>
        <dbReference type="ARBA" id="ARBA00023054"/>
    </source>
</evidence>
<accession>A0A0N0RTA8</accession>
<dbReference type="GO" id="GO:0032991">
    <property type="term" value="C:protein-containing complex"/>
    <property type="evidence" value="ECO:0007669"/>
    <property type="project" value="UniProtKB-ARBA"/>
</dbReference>
<dbReference type="PANTHER" id="PTHR15157:SF13">
    <property type="entry name" value="AUTOPHAGY-RELATED PROTEIN 14"/>
    <property type="match status" value="1"/>
</dbReference>
<evidence type="ECO:0000256" key="1">
    <source>
        <dbReference type="ARBA" id="ARBA00009574"/>
    </source>
</evidence>
<sequence>MECGICCRHHDALRNPFLCPVDARLKIYDSRLKQLSILLENEAFQGRIHSLADDTARPTAYTRQETLAEQFLAEQRTDQILQAADRLRVEIKAARDEVRARKASLARRKSDLASVAAGLAERRAKQQKEMEKSIGMVKFRWAQSTEDMAATRAFLCTEAVRLYGLRRSTKKATTGRYEYFLGKVPVVDLTAMDTLSPEVISTSLAHIAHILILISHYLAIRLPAEITLPHRDYPRPTIFNLQNSYRHGEVSSEDPLTTPTITAKSSTNFHSHVPRPRPLFVDKPLSELSKEDPAAYSLFLEGVTLLAYNIAWMCCSQGLPVGEKASFEDICNLGRNLYGLLSSQAQGVGSLAIPTPGADTFTYENQNQDQDQDQDQDADEDHNWLGRYSHGTGYYFLGGSGGTELIKSFRILNPVKLADKLKKRLIGDAPAPDWEVLDDAAWKEEDVVGNAGVEAMGNSDKAEASASSTRRNSNGWMKVKSRFS</sequence>
<proteinExistence type="inferred from homology"/>
<feature type="region of interest" description="Disordered" evidence="4">
    <location>
        <begin position="357"/>
        <end position="383"/>
    </location>
</feature>
<comment type="similarity">
    <text evidence="1">Belongs to the ATG14 family.</text>
</comment>
<dbReference type="PANTHER" id="PTHR15157">
    <property type="entry name" value="UV RADIATION RESISTANCE-ASSOCIATED GENE PROTEIN"/>
    <property type="match status" value="1"/>
</dbReference>
<evidence type="ECO:0000313" key="5">
    <source>
        <dbReference type="EMBL" id="KOS18872.1"/>
    </source>
</evidence>
<dbReference type="Proteomes" id="UP000053831">
    <property type="component" value="Unassembled WGS sequence"/>
</dbReference>
<evidence type="ECO:0000256" key="2">
    <source>
        <dbReference type="ARBA" id="ARBA00013807"/>
    </source>
</evidence>
<dbReference type="GO" id="GO:0000323">
    <property type="term" value="C:lytic vacuole"/>
    <property type="evidence" value="ECO:0007669"/>
    <property type="project" value="TreeGrafter"/>
</dbReference>
<dbReference type="InterPro" id="IPR018791">
    <property type="entry name" value="UV_resistance/autophagy_Atg14"/>
</dbReference>
<keyword evidence="3" id="KW-0175">Coiled coil</keyword>
<gene>
    <name evidence="5" type="ORF">ESCO_000243</name>
</gene>
<dbReference type="GO" id="GO:0000149">
    <property type="term" value="F:SNARE binding"/>
    <property type="evidence" value="ECO:0007669"/>
    <property type="project" value="TreeGrafter"/>
</dbReference>
<dbReference type="GO" id="GO:0005768">
    <property type="term" value="C:endosome"/>
    <property type="evidence" value="ECO:0007669"/>
    <property type="project" value="TreeGrafter"/>
</dbReference>
<dbReference type="OrthoDB" id="16772at2759"/>
<dbReference type="Pfam" id="PF10186">
    <property type="entry name" value="ATG14"/>
    <property type="match status" value="1"/>
</dbReference>
<dbReference type="GO" id="GO:0035493">
    <property type="term" value="P:SNARE complex assembly"/>
    <property type="evidence" value="ECO:0007669"/>
    <property type="project" value="TreeGrafter"/>
</dbReference>
<protein>
    <recommendedName>
        <fullName evidence="2">Autophagy-related protein 14</fullName>
    </recommendedName>
</protein>
<comment type="caution">
    <text evidence="5">The sequence shown here is derived from an EMBL/GenBank/DDBJ whole genome shotgun (WGS) entry which is preliminary data.</text>
</comment>
<evidence type="ECO:0000256" key="4">
    <source>
        <dbReference type="SAM" id="MobiDB-lite"/>
    </source>
</evidence>
<dbReference type="EMBL" id="LGSR01000020">
    <property type="protein sequence ID" value="KOS18872.1"/>
    <property type="molecule type" value="Genomic_DNA"/>
</dbReference>